<gene>
    <name evidence="2" type="ORF">LCGC14_3135750</name>
</gene>
<dbReference type="InterPro" id="IPR002622">
    <property type="entry name" value="Transposase_14"/>
</dbReference>
<feature type="non-terminal residue" evidence="2">
    <location>
        <position position="1"/>
    </location>
</feature>
<feature type="domain" description="Transposase Synechocystis PCC 6803" evidence="1">
    <location>
        <begin position="55"/>
        <end position="156"/>
    </location>
</feature>
<name>A0A0F8WMC0_9ZZZZ</name>
<protein>
    <recommendedName>
        <fullName evidence="1">Transposase Synechocystis PCC 6803 domain-containing protein</fullName>
    </recommendedName>
</protein>
<dbReference type="Pfam" id="PF01710">
    <property type="entry name" value="HTH_Tnp_IS630"/>
    <property type="match status" value="1"/>
</dbReference>
<proteinExistence type="predicted"/>
<accession>A0A0F8WMC0</accession>
<sequence>YYNFLFWHYIVLKMSIREIGKKYGISKNIIRKYLKIHNIKREPFYMNKQWLYNQYIELELSPYEIGEMCRVSYGTVYNWLKIHKIPIRSHKEAQVIRRSKNIENIPYMNKKWLQYQYINLKKSPEEITKECGLKNSANIYYWLKKLKITRKKQYNNKKYLLHQYIDLKKSVNQIAGELDINQDVKSIQVIYYWLRKFNIPRRPINKALKILYWKEWDDLNTYYKHKRMRNILKEMGIFRPEYCPYCNKPKGKRKLHLMNINHQYNNISNEWFYICSYCHTKVYHYLAGLEKRNGKIKPIPNLIEDLKKLETREEREQLLKNVIKKKGLN</sequence>
<dbReference type="AlphaFoldDB" id="A0A0F8WMC0"/>
<dbReference type="Gene3D" id="1.10.10.60">
    <property type="entry name" value="Homeodomain-like"/>
    <property type="match status" value="2"/>
</dbReference>
<dbReference type="EMBL" id="LAZR01068584">
    <property type="protein sequence ID" value="KKK49370.1"/>
    <property type="molecule type" value="Genomic_DNA"/>
</dbReference>
<evidence type="ECO:0000313" key="2">
    <source>
        <dbReference type="EMBL" id="KKK49370.1"/>
    </source>
</evidence>
<comment type="caution">
    <text evidence="2">The sequence shown here is derived from an EMBL/GenBank/DDBJ whole genome shotgun (WGS) entry which is preliminary data.</text>
</comment>
<reference evidence="2" key="1">
    <citation type="journal article" date="2015" name="Nature">
        <title>Complex archaea that bridge the gap between prokaryotes and eukaryotes.</title>
        <authorList>
            <person name="Spang A."/>
            <person name="Saw J.H."/>
            <person name="Jorgensen S.L."/>
            <person name="Zaremba-Niedzwiedzka K."/>
            <person name="Martijn J."/>
            <person name="Lind A.E."/>
            <person name="van Eijk R."/>
            <person name="Schleper C."/>
            <person name="Guy L."/>
            <person name="Ettema T.J."/>
        </authorList>
    </citation>
    <scope>NUCLEOTIDE SEQUENCE</scope>
</reference>
<organism evidence="2">
    <name type="scientific">marine sediment metagenome</name>
    <dbReference type="NCBI Taxonomy" id="412755"/>
    <lineage>
        <taxon>unclassified sequences</taxon>
        <taxon>metagenomes</taxon>
        <taxon>ecological metagenomes</taxon>
    </lineage>
</organism>
<evidence type="ECO:0000259" key="1">
    <source>
        <dbReference type="Pfam" id="PF01710"/>
    </source>
</evidence>